<feature type="domain" description="Porin" evidence="2">
    <location>
        <begin position="163"/>
        <end position="474"/>
    </location>
</feature>
<accession>C6V4B0</accession>
<dbReference type="Proteomes" id="UP000001627">
    <property type="component" value="Chromosome"/>
</dbReference>
<dbReference type="InterPro" id="IPR023614">
    <property type="entry name" value="Porin_dom_sf"/>
</dbReference>
<reference evidence="3 4" key="1">
    <citation type="journal article" date="2009" name="Nucleic Acids Res.">
        <title>Analysis of complete genome sequence of Neorickettsia risticii: causative agent of Potomac horse fever.</title>
        <authorList>
            <person name="Lin M."/>
            <person name="Zhang C."/>
            <person name="Gibson K."/>
            <person name="Rikihisa Y."/>
        </authorList>
    </citation>
    <scope>NUCLEOTIDE SEQUENCE [LARGE SCALE GENOMIC DNA]</scope>
    <source>
        <strain evidence="3 4">Illinois</strain>
    </source>
</reference>
<evidence type="ECO:0000256" key="1">
    <source>
        <dbReference type="SAM" id="SignalP"/>
    </source>
</evidence>
<evidence type="ECO:0000259" key="2">
    <source>
        <dbReference type="Pfam" id="PF13609"/>
    </source>
</evidence>
<dbReference type="GO" id="GO:0015288">
    <property type="term" value="F:porin activity"/>
    <property type="evidence" value="ECO:0007669"/>
    <property type="project" value="InterPro"/>
</dbReference>
<feature type="chain" id="PRO_5002970525" evidence="1">
    <location>
        <begin position="21"/>
        <end position="512"/>
    </location>
</feature>
<dbReference type="InterPro" id="IPR033900">
    <property type="entry name" value="Gram_neg_porin_domain"/>
</dbReference>
<feature type="signal peptide" evidence="1">
    <location>
        <begin position="1"/>
        <end position="20"/>
    </location>
</feature>
<dbReference type="OrthoDB" id="6758483at2"/>
<sequence length="512" mass="54901">MYKLSKILLLTAALAGVAGASEVPLTEDQVPAVEKTTSNKPCVCNKTGPNQVKARLSKFADRCTTGGTGSPGCSCNGSSDPNGIDNCDAVNFVFRVKGSNDFSFGYGSNKDFFKLAKGLPKIDVLVDANGKDIESSYNGTTSNDASSNSVKNVKTLSDGGILGDYTRNTDLFNKHKLSIEARRTLGNFAYGGFLEAEFSRKDAIAADNAYVFFETGYGRFEMGRVSDSAVQPIRIDVSSIAAVGGGFNDLSWTTLANLEGRPLGATHSTGTGSSSQSKRHKDVQRPFLVHADYYTPYNNPLRANFITTGLGNLRMALGYTNSTADGTYHDIIDMGAGYVGKKGNLKYAISFSGQAGLSAPTGDEHHPLRRFEVGASAQIHTIKLAGSWGSTYLSGVKKLKDMQLDLSKAFADNSQLKATDGDSAYMTFGAAYEEGPVMFSLGYMESYNTFVKNVGVNTLRVVSLGTHYRITGSTYELTPYINTKCFMAQETGIKAEDNNKGFVLTSGVKVSY</sequence>
<proteinExistence type="predicted"/>
<dbReference type="STRING" id="434131.NRI_0235"/>
<dbReference type="Gene3D" id="2.40.160.10">
    <property type="entry name" value="Porin"/>
    <property type="match status" value="1"/>
</dbReference>
<evidence type="ECO:0000313" key="4">
    <source>
        <dbReference type="Proteomes" id="UP000001627"/>
    </source>
</evidence>
<dbReference type="EMBL" id="CP001431">
    <property type="protein sequence ID" value="ACT69227.1"/>
    <property type="molecule type" value="Genomic_DNA"/>
</dbReference>
<keyword evidence="4" id="KW-1185">Reference proteome</keyword>
<dbReference type="GO" id="GO:0016020">
    <property type="term" value="C:membrane"/>
    <property type="evidence" value="ECO:0007669"/>
    <property type="project" value="InterPro"/>
</dbReference>
<name>C6V4B0_NEORI</name>
<dbReference type="KEGG" id="nri:NRI_0235"/>
<dbReference type="HOGENOM" id="CLU_577254_0_0_5"/>
<dbReference type="RefSeq" id="WP_015816118.1">
    <property type="nucleotide sequence ID" value="NC_013009.1"/>
</dbReference>
<protein>
    <submittedName>
        <fullName evidence="3">51 kDa antigen</fullName>
    </submittedName>
</protein>
<evidence type="ECO:0000313" key="3">
    <source>
        <dbReference type="EMBL" id="ACT69227.1"/>
    </source>
</evidence>
<keyword evidence="1" id="KW-0732">Signal</keyword>
<dbReference type="AlphaFoldDB" id="C6V4B0"/>
<gene>
    <name evidence="3" type="primary">p51</name>
    <name evidence="3" type="ordered locus">NRI_0235</name>
</gene>
<dbReference type="SUPFAM" id="SSF56935">
    <property type="entry name" value="Porins"/>
    <property type="match status" value="1"/>
</dbReference>
<dbReference type="Pfam" id="PF13609">
    <property type="entry name" value="Porin_4"/>
    <property type="match status" value="1"/>
</dbReference>
<organism evidence="3 4">
    <name type="scientific">Neorickettsia risticii (strain Illinois)</name>
    <dbReference type="NCBI Taxonomy" id="434131"/>
    <lineage>
        <taxon>Bacteria</taxon>
        <taxon>Pseudomonadati</taxon>
        <taxon>Pseudomonadota</taxon>
        <taxon>Alphaproteobacteria</taxon>
        <taxon>Rickettsiales</taxon>
        <taxon>Anaplasmataceae</taxon>
        <taxon>Neorickettsia</taxon>
    </lineage>
</organism>